<evidence type="ECO:0000313" key="12">
    <source>
        <dbReference type="EMBL" id="MBN7796762.1"/>
    </source>
</evidence>
<dbReference type="NCBIfam" id="TIGR00151">
    <property type="entry name" value="ispF"/>
    <property type="match status" value="1"/>
</dbReference>
<comment type="function">
    <text evidence="9">Involved in the biosynthesis of isopentenyl diphosphate (IPP) and dimethylallyl diphosphate (DMAPP), two major building blocks of isoprenoid compounds. Catalyzes the conversion of 4-diphosphocytidyl-2-C-methyl-D-erythritol 2-phosphate (CDP-ME2P) to 2-C-methyl-D-erythritol 2,4-cyclodiphosphate (ME-CPP) with a corresponding release of cytidine 5-monophosphate (CMP).</text>
</comment>
<comment type="caution">
    <text evidence="9">Lacks conserved residue(s) required for the propagation of feature annotation.</text>
</comment>
<keyword evidence="7 9" id="KW-0414">Isoprene biosynthesis</keyword>
<comment type="catalytic activity">
    <reaction evidence="1 9 10">
        <text>4-CDP-2-C-methyl-D-erythritol 2-phosphate = 2-C-methyl-D-erythritol 2,4-cyclic diphosphate + CMP</text>
        <dbReference type="Rhea" id="RHEA:23864"/>
        <dbReference type="ChEBI" id="CHEBI:57919"/>
        <dbReference type="ChEBI" id="CHEBI:58483"/>
        <dbReference type="ChEBI" id="CHEBI:60377"/>
        <dbReference type="EC" id="4.6.1.12"/>
    </reaction>
</comment>
<comment type="cofactor">
    <cofactor evidence="9">
        <name>a divalent metal cation</name>
        <dbReference type="ChEBI" id="CHEBI:60240"/>
    </cofactor>
    <text evidence="9">Binds 1 divalent metal cation per subunit.</text>
</comment>
<evidence type="ECO:0000313" key="13">
    <source>
        <dbReference type="Proteomes" id="UP000664303"/>
    </source>
</evidence>
<feature type="binding site" evidence="9">
    <location>
        <position position="139"/>
    </location>
    <ligand>
        <name>4-CDP-2-C-methyl-D-erythritol 2-phosphate</name>
        <dbReference type="ChEBI" id="CHEBI:57919"/>
    </ligand>
</feature>
<feature type="binding site" evidence="9">
    <location>
        <position position="142"/>
    </location>
    <ligand>
        <name>4-CDP-2-C-methyl-D-erythritol 2-phosphate</name>
        <dbReference type="ChEBI" id="CHEBI:57919"/>
    </ligand>
</feature>
<accession>A0A939DFU5</accession>
<dbReference type="EC" id="4.6.1.12" evidence="5 9"/>
<sequence>MRIGHGYDVHRFGPGDHVIIGGVRIAHGRGLVAHSDGDVLLHAVCDALLGAIGRGDIGRHFPDTDPAFAGADSRELLRAVMAQVDGAGWQLGNLDCTVIAQAPRLAAYIPAMQNHLAADLNAAAGQVNVKATTTEKLGFTGREEGIAAHAVVLLVAAGQ</sequence>
<evidence type="ECO:0000256" key="6">
    <source>
        <dbReference type="ARBA" id="ARBA00022723"/>
    </source>
</evidence>
<evidence type="ECO:0000256" key="8">
    <source>
        <dbReference type="ARBA" id="ARBA00023239"/>
    </source>
</evidence>
<feature type="binding site" evidence="9">
    <location>
        <position position="42"/>
    </location>
    <ligand>
        <name>a divalent metal cation</name>
        <dbReference type="ChEBI" id="CHEBI:60240"/>
    </ligand>
</feature>
<dbReference type="GO" id="GO:0046872">
    <property type="term" value="F:metal ion binding"/>
    <property type="evidence" value="ECO:0007669"/>
    <property type="project" value="UniProtKB-KW"/>
</dbReference>
<organism evidence="12 13">
    <name type="scientific">Parahaliea mediterranea</name>
    <dbReference type="NCBI Taxonomy" id="651086"/>
    <lineage>
        <taxon>Bacteria</taxon>
        <taxon>Pseudomonadati</taxon>
        <taxon>Pseudomonadota</taxon>
        <taxon>Gammaproteobacteria</taxon>
        <taxon>Cellvibrionales</taxon>
        <taxon>Halieaceae</taxon>
        <taxon>Parahaliea</taxon>
    </lineage>
</organism>
<dbReference type="GO" id="GO:0019288">
    <property type="term" value="P:isopentenyl diphosphate biosynthetic process, methylerythritol 4-phosphate pathway"/>
    <property type="evidence" value="ECO:0007669"/>
    <property type="project" value="UniProtKB-UniRule"/>
</dbReference>
<evidence type="ECO:0000256" key="4">
    <source>
        <dbReference type="ARBA" id="ARBA00011233"/>
    </source>
</evidence>
<feature type="binding site" evidence="9">
    <location>
        <position position="8"/>
    </location>
    <ligand>
        <name>a divalent metal cation</name>
        <dbReference type="ChEBI" id="CHEBI:60240"/>
    </ligand>
</feature>
<evidence type="ECO:0000256" key="7">
    <source>
        <dbReference type="ARBA" id="ARBA00023229"/>
    </source>
</evidence>
<feature type="site" description="Transition state stabilizer" evidence="9">
    <location>
        <position position="133"/>
    </location>
</feature>
<feature type="binding site" evidence="9">
    <location>
        <begin position="132"/>
        <end position="135"/>
    </location>
    <ligand>
        <name>4-CDP-2-C-methyl-D-erythritol 2-phosphate</name>
        <dbReference type="ChEBI" id="CHEBI:57919"/>
    </ligand>
</feature>
<keyword evidence="13" id="KW-1185">Reference proteome</keyword>
<dbReference type="PANTHER" id="PTHR43181">
    <property type="entry name" value="2-C-METHYL-D-ERYTHRITOL 2,4-CYCLODIPHOSPHATE SYNTHASE, CHLOROPLASTIC"/>
    <property type="match status" value="1"/>
</dbReference>
<evidence type="ECO:0000256" key="10">
    <source>
        <dbReference type="RuleBase" id="RU004395"/>
    </source>
</evidence>
<feature type="binding site" evidence="9">
    <location>
        <position position="10"/>
    </location>
    <ligand>
        <name>a divalent metal cation</name>
        <dbReference type="ChEBI" id="CHEBI:60240"/>
    </ligand>
</feature>
<dbReference type="AlphaFoldDB" id="A0A939DFU5"/>
<comment type="subunit">
    <text evidence="4 9">Homotrimer.</text>
</comment>
<evidence type="ECO:0000256" key="3">
    <source>
        <dbReference type="ARBA" id="ARBA00008480"/>
    </source>
</evidence>
<feature type="domain" description="2-C-methyl-D-erythritol 2,4-cyclodiphosphate synthase" evidence="11">
    <location>
        <begin position="1"/>
        <end position="154"/>
    </location>
</feature>
<evidence type="ECO:0000256" key="9">
    <source>
        <dbReference type="HAMAP-Rule" id="MF_00107"/>
    </source>
</evidence>
<evidence type="ECO:0000256" key="5">
    <source>
        <dbReference type="ARBA" id="ARBA00012579"/>
    </source>
</evidence>
<name>A0A939DFU5_9GAMM</name>
<dbReference type="GO" id="GO:0016114">
    <property type="term" value="P:terpenoid biosynthetic process"/>
    <property type="evidence" value="ECO:0007669"/>
    <property type="project" value="InterPro"/>
</dbReference>
<dbReference type="Proteomes" id="UP000664303">
    <property type="component" value="Unassembled WGS sequence"/>
</dbReference>
<feature type="binding site" evidence="9">
    <location>
        <begin position="34"/>
        <end position="35"/>
    </location>
    <ligand>
        <name>4-CDP-2-C-methyl-D-erythritol 2-phosphate</name>
        <dbReference type="ChEBI" id="CHEBI:57919"/>
    </ligand>
</feature>
<comment type="caution">
    <text evidence="12">The sequence shown here is derived from an EMBL/GenBank/DDBJ whole genome shotgun (WGS) entry which is preliminary data.</text>
</comment>
<protein>
    <recommendedName>
        <fullName evidence="5 9">2-C-methyl-D-erythritol 2,4-cyclodiphosphate synthase</fullName>
        <shortName evidence="9">MECDP-synthase</shortName>
        <shortName evidence="9">MECPP-synthase</shortName>
        <shortName evidence="9">MECPS</shortName>
        <ecNumber evidence="5 9">4.6.1.12</ecNumber>
    </recommendedName>
</protein>
<dbReference type="RefSeq" id="WP_206560209.1">
    <property type="nucleotide sequence ID" value="NZ_JAFKCZ010000006.1"/>
</dbReference>
<feature type="binding site" evidence="9">
    <location>
        <begin position="56"/>
        <end position="58"/>
    </location>
    <ligand>
        <name>4-CDP-2-C-methyl-D-erythritol 2-phosphate</name>
        <dbReference type="ChEBI" id="CHEBI:57919"/>
    </ligand>
</feature>
<dbReference type="Gene3D" id="3.30.1330.50">
    <property type="entry name" value="2-C-methyl-D-erythritol 2,4-cyclodiphosphate synthase"/>
    <property type="match status" value="1"/>
</dbReference>
<dbReference type="InterPro" id="IPR036571">
    <property type="entry name" value="MECDP_synthase_sf"/>
</dbReference>
<feature type="binding site" evidence="9">
    <location>
        <begin position="61"/>
        <end position="65"/>
    </location>
    <ligand>
        <name>4-CDP-2-C-methyl-D-erythritol 2-phosphate</name>
        <dbReference type="ChEBI" id="CHEBI:57919"/>
    </ligand>
</feature>
<dbReference type="PROSITE" id="PS01350">
    <property type="entry name" value="ISPF"/>
    <property type="match status" value="1"/>
</dbReference>
<keyword evidence="6 9" id="KW-0479">Metal-binding</keyword>
<feature type="site" description="Transition state stabilizer" evidence="9">
    <location>
        <position position="34"/>
    </location>
</feature>
<evidence type="ECO:0000256" key="2">
    <source>
        <dbReference type="ARBA" id="ARBA00004709"/>
    </source>
</evidence>
<dbReference type="SUPFAM" id="SSF69765">
    <property type="entry name" value="IpsF-like"/>
    <property type="match status" value="1"/>
</dbReference>
<reference evidence="12" key="1">
    <citation type="submission" date="2021-02" db="EMBL/GenBank/DDBJ databases">
        <title>PHA producing bacteria isolated from coastal sediment in Guangdong, Shenzhen.</title>
        <authorList>
            <person name="Zheng W."/>
            <person name="Yu S."/>
            <person name="Huang Y."/>
        </authorList>
    </citation>
    <scope>NUCLEOTIDE SEQUENCE</scope>
    <source>
        <strain evidence="12">TN14-10</strain>
    </source>
</reference>
<comment type="similarity">
    <text evidence="3 9 10">Belongs to the IspF family.</text>
</comment>
<dbReference type="CDD" id="cd00554">
    <property type="entry name" value="MECDP_synthase"/>
    <property type="match status" value="1"/>
</dbReference>
<dbReference type="EMBL" id="JAFKCZ010000006">
    <property type="protein sequence ID" value="MBN7796762.1"/>
    <property type="molecule type" value="Genomic_DNA"/>
</dbReference>
<dbReference type="InterPro" id="IPR020555">
    <property type="entry name" value="MECDP_synthase_CS"/>
</dbReference>
<dbReference type="GO" id="GO:0008685">
    <property type="term" value="F:2-C-methyl-D-erythritol 2,4-cyclodiphosphate synthase activity"/>
    <property type="evidence" value="ECO:0007669"/>
    <property type="project" value="UniProtKB-UniRule"/>
</dbReference>
<dbReference type="HAMAP" id="MF_00107">
    <property type="entry name" value="IspF"/>
    <property type="match status" value="1"/>
</dbReference>
<feature type="binding site" evidence="9">
    <location>
        <begin position="8"/>
        <end position="10"/>
    </location>
    <ligand>
        <name>4-CDP-2-C-methyl-D-erythritol 2-phosphate</name>
        <dbReference type="ChEBI" id="CHEBI:57919"/>
    </ligand>
</feature>
<gene>
    <name evidence="9 12" type="primary">ispF</name>
    <name evidence="12" type="ORF">JYP50_09180</name>
</gene>
<keyword evidence="8 9" id="KW-0456">Lyase</keyword>
<dbReference type="Pfam" id="PF02542">
    <property type="entry name" value="YgbB"/>
    <property type="match status" value="1"/>
</dbReference>
<comment type="pathway">
    <text evidence="2 9">Isoprenoid biosynthesis; isopentenyl diphosphate biosynthesis via DXP pathway; isopentenyl diphosphate from 1-deoxy-D-xylulose 5-phosphate: step 4/6.</text>
</comment>
<proteinExistence type="inferred from homology"/>
<dbReference type="InterPro" id="IPR003526">
    <property type="entry name" value="MECDP_synthase"/>
</dbReference>
<dbReference type="PANTHER" id="PTHR43181:SF1">
    <property type="entry name" value="2-C-METHYL-D-ERYTHRITOL 2,4-CYCLODIPHOSPHATE SYNTHASE, CHLOROPLASTIC"/>
    <property type="match status" value="1"/>
</dbReference>
<evidence type="ECO:0000259" key="11">
    <source>
        <dbReference type="Pfam" id="PF02542"/>
    </source>
</evidence>
<dbReference type="FunFam" id="3.30.1330.50:FF:000001">
    <property type="entry name" value="2-C-methyl-D-erythritol 2,4-cyclodiphosphate synthase"/>
    <property type="match status" value="1"/>
</dbReference>
<evidence type="ECO:0000256" key="1">
    <source>
        <dbReference type="ARBA" id="ARBA00000200"/>
    </source>
</evidence>